<evidence type="ECO:0000256" key="3">
    <source>
        <dbReference type="ARBA" id="ARBA00023163"/>
    </source>
</evidence>
<dbReference type="InterPro" id="IPR008920">
    <property type="entry name" value="TF_FadR/GntR_C"/>
</dbReference>
<dbReference type="Gene3D" id="1.20.120.530">
    <property type="entry name" value="GntR ligand-binding domain-like"/>
    <property type="match status" value="1"/>
</dbReference>
<evidence type="ECO:0000259" key="4">
    <source>
        <dbReference type="PROSITE" id="PS50949"/>
    </source>
</evidence>
<keyword evidence="1" id="KW-0805">Transcription regulation</keyword>
<dbReference type="PROSITE" id="PS50949">
    <property type="entry name" value="HTH_GNTR"/>
    <property type="match status" value="1"/>
</dbReference>
<evidence type="ECO:0000256" key="2">
    <source>
        <dbReference type="ARBA" id="ARBA00023125"/>
    </source>
</evidence>
<dbReference type="InterPro" id="IPR036390">
    <property type="entry name" value="WH_DNA-bd_sf"/>
</dbReference>
<dbReference type="InterPro" id="IPR011711">
    <property type="entry name" value="GntR_C"/>
</dbReference>
<organism evidence="5 6">
    <name type="scientific">Kocuria aegyptia</name>
    <dbReference type="NCBI Taxonomy" id="330943"/>
    <lineage>
        <taxon>Bacteria</taxon>
        <taxon>Bacillati</taxon>
        <taxon>Actinomycetota</taxon>
        <taxon>Actinomycetes</taxon>
        <taxon>Micrococcales</taxon>
        <taxon>Micrococcaceae</taxon>
        <taxon>Kocuria</taxon>
    </lineage>
</organism>
<keyword evidence="3" id="KW-0804">Transcription</keyword>
<dbReference type="RefSeq" id="WP_344124550.1">
    <property type="nucleotide sequence ID" value="NZ_BAAAOA010000046.1"/>
</dbReference>
<dbReference type="Gene3D" id="1.10.10.10">
    <property type="entry name" value="Winged helix-like DNA-binding domain superfamily/Winged helix DNA-binding domain"/>
    <property type="match status" value="1"/>
</dbReference>
<dbReference type="InterPro" id="IPR036388">
    <property type="entry name" value="WH-like_DNA-bd_sf"/>
</dbReference>
<proteinExistence type="predicted"/>
<dbReference type="SUPFAM" id="SSF46785">
    <property type="entry name" value="Winged helix' DNA-binding domain"/>
    <property type="match status" value="1"/>
</dbReference>
<dbReference type="Pfam" id="PF07729">
    <property type="entry name" value="FCD"/>
    <property type="match status" value="1"/>
</dbReference>
<dbReference type="Pfam" id="PF00392">
    <property type="entry name" value="GntR"/>
    <property type="match status" value="1"/>
</dbReference>
<name>A0ABN2L2U0_9MICC</name>
<dbReference type="InterPro" id="IPR000524">
    <property type="entry name" value="Tscrpt_reg_HTH_GntR"/>
</dbReference>
<feature type="domain" description="HTH gntR-type" evidence="4">
    <location>
        <begin position="19"/>
        <end position="86"/>
    </location>
</feature>
<evidence type="ECO:0000256" key="1">
    <source>
        <dbReference type="ARBA" id="ARBA00023015"/>
    </source>
</evidence>
<comment type="caution">
    <text evidence="5">The sequence shown here is derived from an EMBL/GenBank/DDBJ whole genome shotgun (WGS) entry which is preliminary data.</text>
</comment>
<keyword evidence="6" id="KW-1185">Reference proteome</keyword>
<dbReference type="Proteomes" id="UP001501204">
    <property type="component" value="Unassembled WGS sequence"/>
</dbReference>
<dbReference type="SMART" id="SM00345">
    <property type="entry name" value="HTH_GNTR"/>
    <property type="match status" value="1"/>
</dbReference>
<dbReference type="PANTHER" id="PTHR43537:SF45">
    <property type="entry name" value="GNTR FAMILY REGULATORY PROTEIN"/>
    <property type="match status" value="1"/>
</dbReference>
<dbReference type="PANTHER" id="PTHR43537">
    <property type="entry name" value="TRANSCRIPTIONAL REGULATOR, GNTR FAMILY"/>
    <property type="match status" value="1"/>
</dbReference>
<reference evidence="5 6" key="1">
    <citation type="journal article" date="2019" name="Int. J. Syst. Evol. Microbiol.">
        <title>The Global Catalogue of Microorganisms (GCM) 10K type strain sequencing project: providing services to taxonomists for standard genome sequencing and annotation.</title>
        <authorList>
            <consortium name="The Broad Institute Genomics Platform"/>
            <consortium name="The Broad Institute Genome Sequencing Center for Infectious Disease"/>
            <person name="Wu L."/>
            <person name="Ma J."/>
        </authorList>
    </citation>
    <scope>NUCLEOTIDE SEQUENCE [LARGE SCALE GENOMIC DNA]</scope>
    <source>
        <strain evidence="5 6">JCM 14735</strain>
    </source>
</reference>
<dbReference type="SMART" id="SM00895">
    <property type="entry name" value="FCD"/>
    <property type="match status" value="1"/>
</dbReference>
<dbReference type="SUPFAM" id="SSF48008">
    <property type="entry name" value="GntR ligand-binding domain-like"/>
    <property type="match status" value="1"/>
</dbReference>
<accession>A0ABN2L2U0</accession>
<evidence type="ECO:0000313" key="6">
    <source>
        <dbReference type="Proteomes" id="UP001501204"/>
    </source>
</evidence>
<protein>
    <submittedName>
        <fullName evidence="5">GntR family transcriptional regulator</fullName>
    </submittedName>
</protein>
<dbReference type="EMBL" id="BAAAOA010000046">
    <property type="protein sequence ID" value="GAA1773232.1"/>
    <property type="molecule type" value="Genomic_DNA"/>
</dbReference>
<gene>
    <name evidence="5" type="ORF">GCM10009767_33940</name>
</gene>
<sequence>MGRSHAWGDELRPAELSRSTLKDSTEALIRRALLSGAMRPGEIYSANALAARLGVSNSPAREAMMSLANKGLLELVRNRGFRVVELTDSDKQEVYDLRRLIEVEAVRRVAAAGVTAEQAAQLRALTERTVEAADADGLLEYLEADQRFHVTLVDMLGNSRWTAIVENLRDQSRINGSYRLQERGLVRSSAAEHRGIAEAVVAGDPELAAQRMVRHLDYARP</sequence>
<keyword evidence="2" id="KW-0238">DNA-binding</keyword>
<evidence type="ECO:0000313" key="5">
    <source>
        <dbReference type="EMBL" id="GAA1773232.1"/>
    </source>
</evidence>